<evidence type="ECO:0000256" key="8">
    <source>
        <dbReference type="ARBA" id="ARBA00022989"/>
    </source>
</evidence>
<dbReference type="PANTHER" id="PTHR32409">
    <property type="entry name" value="MITOCHONDRIAL IMPORT RECEPTOR SUBUNIT TOM20-1-RELATED"/>
    <property type="match status" value="1"/>
</dbReference>
<sequence>METLGRDELERLMFFEQAREQEEQKYKQNNQDVVALTRWGGALLELAHFRQGVEAYGMIQEAAEKFKMALTIEPGKHDALWCLGNAYTSQGFLTTETAQALEFFEQATDCFKKALHEEPNNDVYKKALEMTHQAPQLHAELQKQIHASQFASGEGSAATRPKSSSDFWYDVAGWVLLGGIIVGWVALARNSAPPQAPK</sequence>
<dbReference type="GO" id="GO:0005742">
    <property type="term" value="C:mitochondrial outer membrane translocase complex"/>
    <property type="evidence" value="ECO:0007669"/>
    <property type="project" value="InterPro"/>
</dbReference>
<keyword evidence="10 11" id="KW-0472">Membrane</keyword>
<dbReference type="SUPFAM" id="SSF48452">
    <property type="entry name" value="TPR-like"/>
    <property type="match status" value="1"/>
</dbReference>
<dbReference type="Gene3D" id="1.25.40.10">
    <property type="entry name" value="Tetratricopeptide repeat domain"/>
    <property type="match status" value="1"/>
</dbReference>
<keyword evidence="7" id="KW-0653">Protein transport</keyword>
<dbReference type="eggNOG" id="ENOG502QT42">
    <property type="taxonomic scope" value="Eukaryota"/>
</dbReference>
<feature type="transmembrane region" description="Helical" evidence="11">
    <location>
        <begin position="167"/>
        <end position="188"/>
    </location>
</feature>
<evidence type="ECO:0000256" key="3">
    <source>
        <dbReference type="ARBA" id="ARBA00005792"/>
    </source>
</evidence>
<keyword evidence="13" id="KW-1185">Reference proteome</keyword>
<dbReference type="GO" id="GO:0015031">
    <property type="term" value="P:protein transport"/>
    <property type="evidence" value="ECO:0007669"/>
    <property type="project" value="UniProtKB-KW"/>
</dbReference>
<dbReference type="Proteomes" id="UP000007264">
    <property type="component" value="Unassembled WGS sequence"/>
</dbReference>
<comment type="function">
    <text evidence="1">Central component of the receptor complex responsible for the recognition and translocation of cytosolically synthesized mitochondrial preproteins. Together with TOM22 functions as the transit peptide receptor at the surface of the mitochondrion outer membrane and facilitates the movement of preproteins into the translocation pore.</text>
</comment>
<comment type="caution">
    <text evidence="12">The sequence shown here is derived from an EMBL/GenBank/DDBJ whole genome shotgun (WGS) entry which is preliminary data.</text>
</comment>
<name>I0Z4Q4_COCSC</name>
<evidence type="ECO:0000256" key="7">
    <source>
        <dbReference type="ARBA" id="ARBA00022927"/>
    </source>
</evidence>
<evidence type="ECO:0000256" key="4">
    <source>
        <dbReference type="ARBA" id="ARBA00022448"/>
    </source>
</evidence>
<evidence type="ECO:0000313" key="12">
    <source>
        <dbReference type="EMBL" id="EIE25623.1"/>
    </source>
</evidence>
<reference evidence="12 13" key="1">
    <citation type="journal article" date="2012" name="Genome Biol.">
        <title>The genome of the polar eukaryotic microalga coccomyxa subellipsoidea reveals traits of cold adaptation.</title>
        <authorList>
            <person name="Blanc G."/>
            <person name="Agarkova I."/>
            <person name="Grimwood J."/>
            <person name="Kuo A."/>
            <person name="Brueggeman A."/>
            <person name="Dunigan D."/>
            <person name="Gurnon J."/>
            <person name="Ladunga I."/>
            <person name="Lindquist E."/>
            <person name="Lucas S."/>
            <person name="Pangilinan J."/>
            <person name="Proschold T."/>
            <person name="Salamov A."/>
            <person name="Schmutz J."/>
            <person name="Weeks D."/>
            <person name="Yamada T."/>
            <person name="Claverie J.M."/>
            <person name="Grigoriev I."/>
            <person name="Van Etten J."/>
            <person name="Lomsadze A."/>
            <person name="Borodovsky M."/>
        </authorList>
    </citation>
    <scope>NUCLEOTIDE SEQUENCE [LARGE SCALE GENOMIC DNA]</scope>
    <source>
        <strain evidence="12 13">C-169</strain>
    </source>
</reference>
<dbReference type="GeneID" id="17043624"/>
<dbReference type="RefSeq" id="XP_005650167.1">
    <property type="nucleotide sequence ID" value="XM_005650110.1"/>
</dbReference>
<proteinExistence type="inferred from homology"/>
<evidence type="ECO:0000313" key="13">
    <source>
        <dbReference type="Proteomes" id="UP000007264"/>
    </source>
</evidence>
<keyword evidence="9" id="KW-0496">Mitochondrion</keyword>
<comment type="subcellular location">
    <subcellularLocation>
        <location evidence="2">Mitochondrion outer membrane</location>
        <topology evidence="2">Single-pass membrane protein</topology>
    </subcellularLocation>
</comment>
<dbReference type="OrthoDB" id="1056333at2759"/>
<keyword evidence="5 11" id="KW-0812">Transmembrane</keyword>
<dbReference type="EMBL" id="AGSI01000004">
    <property type="protein sequence ID" value="EIE25623.1"/>
    <property type="molecule type" value="Genomic_DNA"/>
</dbReference>
<keyword evidence="6" id="KW-1000">Mitochondrion outer membrane</keyword>
<evidence type="ECO:0000256" key="10">
    <source>
        <dbReference type="ARBA" id="ARBA00023136"/>
    </source>
</evidence>
<dbReference type="GO" id="GO:0045040">
    <property type="term" value="P:protein insertion into mitochondrial outer membrane"/>
    <property type="evidence" value="ECO:0007669"/>
    <property type="project" value="InterPro"/>
</dbReference>
<dbReference type="InterPro" id="IPR011990">
    <property type="entry name" value="TPR-like_helical_dom_sf"/>
</dbReference>
<evidence type="ECO:0000256" key="6">
    <source>
        <dbReference type="ARBA" id="ARBA00022787"/>
    </source>
</evidence>
<evidence type="ECO:0000256" key="2">
    <source>
        <dbReference type="ARBA" id="ARBA00004572"/>
    </source>
</evidence>
<evidence type="ECO:0000256" key="11">
    <source>
        <dbReference type="SAM" id="Phobius"/>
    </source>
</evidence>
<dbReference type="AlphaFoldDB" id="I0Z4Q4"/>
<comment type="similarity">
    <text evidence="3">Belongs to the Tom20 family.</text>
</comment>
<organism evidence="12 13">
    <name type="scientific">Coccomyxa subellipsoidea (strain C-169)</name>
    <name type="common">Green microalga</name>
    <dbReference type="NCBI Taxonomy" id="574566"/>
    <lineage>
        <taxon>Eukaryota</taxon>
        <taxon>Viridiplantae</taxon>
        <taxon>Chlorophyta</taxon>
        <taxon>core chlorophytes</taxon>
        <taxon>Trebouxiophyceae</taxon>
        <taxon>Trebouxiophyceae incertae sedis</taxon>
        <taxon>Coccomyxaceae</taxon>
        <taxon>Coccomyxa</taxon>
        <taxon>Coccomyxa subellipsoidea</taxon>
    </lineage>
</organism>
<dbReference type="Pfam" id="PF06552">
    <property type="entry name" value="TOM20_plant"/>
    <property type="match status" value="1"/>
</dbReference>
<keyword evidence="8 11" id="KW-1133">Transmembrane helix</keyword>
<evidence type="ECO:0008006" key="14">
    <source>
        <dbReference type="Google" id="ProtNLM"/>
    </source>
</evidence>
<gene>
    <name evidence="12" type="ORF">COCSUDRAFT_83630</name>
</gene>
<evidence type="ECO:0000256" key="1">
    <source>
        <dbReference type="ARBA" id="ARBA00003450"/>
    </source>
</evidence>
<dbReference type="KEGG" id="csl:COCSUDRAFT_83630"/>
<dbReference type="PANTHER" id="PTHR32409:SF3">
    <property type="entry name" value="MITOCHONDRIAL IMPORT RECEPTOR SUBUNIT TOM20-1-RELATED"/>
    <property type="match status" value="1"/>
</dbReference>
<dbReference type="InterPro" id="IPR010547">
    <property type="entry name" value="TOM20_imprt_rcpt"/>
</dbReference>
<keyword evidence="4" id="KW-0813">Transport</keyword>
<protein>
    <recommendedName>
        <fullName evidence="14">Mitochondrial import receptor subunit TOM20</fullName>
    </recommendedName>
</protein>
<evidence type="ECO:0000256" key="9">
    <source>
        <dbReference type="ARBA" id="ARBA00023128"/>
    </source>
</evidence>
<evidence type="ECO:0000256" key="5">
    <source>
        <dbReference type="ARBA" id="ARBA00022692"/>
    </source>
</evidence>
<accession>I0Z4Q4</accession>
<dbReference type="STRING" id="574566.I0Z4Q4"/>